<gene>
    <name evidence="2" type="ORF">FHW36_10963</name>
</gene>
<keyword evidence="3" id="KW-1185">Reference proteome</keyword>
<dbReference type="EMBL" id="VIWO01000009">
    <property type="protein sequence ID" value="TWF35276.1"/>
    <property type="molecule type" value="Genomic_DNA"/>
</dbReference>
<evidence type="ECO:0000313" key="2">
    <source>
        <dbReference type="EMBL" id="TWF35276.1"/>
    </source>
</evidence>
<feature type="transmembrane region" description="Helical" evidence="1">
    <location>
        <begin position="37"/>
        <end position="59"/>
    </location>
</feature>
<proteinExistence type="predicted"/>
<dbReference type="RefSeq" id="WP_145673255.1">
    <property type="nucleotide sequence ID" value="NZ_VIWO01000009.1"/>
</dbReference>
<evidence type="ECO:0000313" key="3">
    <source>
        <dbReference type="Proteomes" id="UP000320811"/>
    </source>
</evidence>
<dbReference type="AlphaFoldDB" id="A0A561PB76"/>
<organism evidence="2 3">
    <name type="scientific">Chitinophaga polysaccharea</name>
    <dbReference type="NCBI Taxonomy" id="1293035"/>
    <lineage>
        <taxon>Bacteria</taxon>
        <taxon>Pseudomonadati</taxon>
        <taxon>Bacteroidota</taxon>
        <taxon>Chitinophagia</taxon>
        <taxon>Chitinophagales</taxon>
        <taxon>Chitinophagaceae</taxon>
        <taxon>Chitinophaga</taxon>
    </lineage>
</organism>
<keyword evidence="1" id="KW-0472">Membrane</keyword>
<comment type="caution">
    <text evidence="2">The sequence shown here is derived from an EMBL/GenBank/DDBJ whole genome shotgun (WGS) entry which is preliminary data.</text>
</comment>
<reference evidence="2 3" key="1">
    <citation type="submission" date="2019-06" db="EMBL/GenBank/DDBJ databases">
        <title>Sorghum-associated microbial communities from plants grown in Nebraska, USA.</title>
        <authorList>
            <person name="Schachtman D."/>
        </authorList>
    </citation>
    <scope>NUCLEOTIDE SEQUENCE [LARGE SCALE GENOMIC DNA]</scope>
    <source>
        <strain evidence="2 3">1209</strain>
    </source>
</reference>
<name>A0A561PB76_9BACT</name>
<keyword evidence="1" id="KW-1133">Transmembrane helix</keyword>
<sequence>MENESSSIFEHDFFAATAIRRRIISCLFIWMEKKAAILLALIVTAISLSAQCATIIYLRSLTPSFSGQATGAVAIMLELPFLVMLIKIKKDWETMAFSKSELDSKSL</sequence>
<protein>
    <submittedName>
        <fullName evidence="2">Uncharacterized protein</fullName>
    </submittedName>
</protein>
<dbReference type="Proteomes" id="UP000320811">
    <property type="component" value="Unassembled WGS sequence"/>
</dbReference>
<accession>A0A561PB76</accession>
<keyword evidence="1" id="KW-0812">Transmembrane</keyword>
<evidence type="ECO:0000256" key="1">
    <source>
        <dbReference type="SAM" id="Phobius"/>
    </source>
</evidence>
<feature type="transmembrane region" description="Helical" evidence="1">
    <location>
        <begin position="65"/>
        <end position="86"/>
    </location>
</feature>